<dbReference type="OrthoDB" id="439792at2759"/>
<dbReference type="GO" id="GO:0005759">
    <property type="term" value="C:mitochondrial matrix"/>
    <property type="evidence" value="ECO:0007669"/>
    <property type="project" value="UniProtKB-SubCell"/>
</dbReference>
<comment type="subunit">
    <text evidence="7">Monomer.</text>
</comment>
<evidence type="ECO:0000256" key="2">
    <source>
        <dbReference type="ARBA" id="ARBA00022679"/>
    </source>
</evidence>
<dbReference type="Pfam" id="PF00406">
    <property type="entry name" value="ADK"/>
    <property type="match status" value="1"/>
</dbReference>
<feature type="binding site" evidence="7">
    <location>
        <position position="138"/>
    </location>
    <ligand>
        <name>GTP</name>
        <dbReference type="ChEBI" id="CHEBI:37565"/>
    </ligand>
</feature>
<dbReference type="RefSeq" id="XP_018984168.1">
    <property type="nucleotide sequence ID" value="XM_019132908.1"/>
</dbReference>
<keyword evidence="3 7" id="KW-0547">Nucleotide-binding</keyword>
<keyword evidence="6 7" id="KW-0342">GTP-binding</keyword>
<evidence type="ECO:0000256" key="4">
    <source>
        <dbReference type="ARBA" id="ARBA00022777"/>
    </source>
</evidence>
<comment type="domain">
    <text evidence="7">Consists of three domains, a large central CORE domain and two small peripheral domains, NMPbind and LID, which undergo movements during catalysis. The LID domain closes over the site of phosphoryl transfer upon GTP binding. Assembling and dissambling the active center during each catalytic cycle provides an effective means to prevent GTP hydrolysis.</text>
</comment>
<dbReference type="EMBL" id="KV454434">
    <property type="protein sequence ID" value="ODQ78840.1"/>
    <property type="molecule type" value="Genomic_DNA"/>
</dbReference>
<protein>
    <recommendedName>
        <fullName evidence="7">GTP:AMP phosphotransferase, mitochondrial</fullName>
        <ecNumber evidence="7">2.7.4.10</ecNumber>
    </recommendedName>
    <alternativeName>
        <fullName evidence="7">Adenylate kinase 3</fullName>
        <shortName evidence="7">AK 3</shortName>
    </alternativeName>
</protein>
<proteinExistence type="inferred from homology"/>
<evidence type="ECO:0000256" key="5">
    <source>
        <dbReference type="ARBA" id="ARBA00023128"/>
    </source>
</evidence>
<dbReference type="GO" id="GO:0046899">
    <property type="term" value="F:nucleoside triphosphate adenylate kinase activity"/>
    <property type="evidence" value="ECO:0007669"/>
    <property type="project" value="UniProtKB-UniRule"/>
</dbReference>
<dbReference type="PANTHER" id="PTHR23359">
    <property type="entry name" value="NUCLEOTIDE KINASE"/>
    <property type="match status" value="1"/>
</dbReference>
<evidence type="ECO:0000313" key="10">
    <source>
        <dbReference type="Proteomes" id="UP000094336"/>
    </source>
</evidence>
<dbReference type="GO" id="GO:0046039">
    <property type="term" value="P:GTP metabolic process"/>
    <property type="evidence" value="ECO:0007669"/>
    <property type="project" value="UniProtKB-UniRule"/>
</dbReference>
<dbReference type="Gene3D" id="3.40.50.300">
    <property type="entry name" value="P-loop containing nucleotide triphosphate hydrolases"/>
    <property type="match status" value="1"/>
</dbReference>
<comment type="function">
    <text evidence="7">Involved in maintaining the homeostasis of cellular nucleotides by catalyzing the interconversion of nucleoside phosphates. Has GTP:AMP phosphotransferase and ITP:AMP phosphotransferase activities.</text>
</comment>
<reference evidence="10" key="1">
    <citation type="submission" date="2016-05" db="EMBL/GenBank/DDBJ databases">
        <title>Comparative genomics of biotechnologically important yeasts.</title>
        <authorList>
            <consortium name="DOE Joint Genome Institute"/>
            <person name="Riley R."/>
            <person name="Haridas S."/>
            <person name="Wolfe K.H."/>
            <person name="Lopes M.R."/>
            <person name="Hittinger C.T."/>
            <person name="Goker M."/>
            <person name="Salamov A."/>
            <person name="Wisecaver J."/>
            <person name="Long T.M."/>
            <person name="Aerts A.L."/>
            <person name="Barry K."/>
            <person name="Choi C."/>
            <person name="Clum A."/>
            <person name="Coughlan A.Y."/>
            <person name="Deshpande S."/>
            <person name="Douglass A.P."/>
            <person name="Hanson S.J."/>
            <person name="Klenk H.-P."/>
            <person name="Labutti K."/>
            <person name="Lapidus A."/>
            <person name="Lindquist E."/>
            <person name="Lipzen A."/>
            <person name="Meier-Kolthoff J.P."/>
            <person name="Ohm R.A."/>
            <person name="Otillar R.P."/>
            <person name="Pangilinan J."/>
            <person name="Peng Y."/>
            <person name="Rokas A."/>
            <person name="Rosa C.A."/>
            <person name="Scheuner C."/>
            <person name="Sibirny A.A."/>
            <person name="Slot J.C."/>
            <person name="Stielow J.B."/>
            <person name="Sun H."/>
            <person name="Kurtzman C.P."/>
            <person name="Blackwell M."/>
            <person name="Grigoriev I.V."/>
            <person name="Jeffries T.W."/>
        </authorList>
    </citation>
    <scope>NUCLEOTIDE SEQUENCE [LARGE SCALE GENOMIC DNA]</scope>
    <source>
        <strain evidence="10">NRRL Y-12698</strain>
    </source>
</reference>
<feature type="domain" description="Adenylate kinase active site lid" evidence="8">
    <location>
        <begin position="138"/>
        <end position="173"/>
    </location>
</feature>
<dbReference type="InterPro" id="IPR006259">
    <property type="entry name" value="Adenyl_kin_sub"/>
</dbReference>
<dbReference type="InterPro" id="IPR007862">
    <property type="entry name" value="Adenylate_kinase_lid-dom"/>
</dbReference>
<dbReference type="GO" id="GO:0046033">
    <property type="term" value="P:AMP metabolic process"/>
    <property type="evidence" value="ECO:0007669"/>
    <property type="project" value="UniProtKB-UniRule"/>
</dbReference>
<keyword evidence="5 7" id="KW-0496">Mitochondrion</keyword>
<feature type="region of interest" description="NMPbind" evidence="7">
    <location>
        <begin position="38"/>
        <end position="67"/>
    </location>
</feature>
<feature type="binding site" evidence="7">
    <location>
        <position position="39"/>
    </location>
    <ligand>
        <name>AMP</name>
        <dbReference type="ChEBI" id="CHEBI:456215"/>
    </ligand>
</feature>
<dbReference type="GeneID" id="30150761"/>
<dbReference type="FunFam" id="3.40.50.300:FF:000106">
    <property type="entry name" value="Adenylate kinase mitochondrial"/>
    <property type="match status" value="1"/>
</dbReference>
<dbReference type="SUPFAM" id="SSF52540">
    <property type="entry name" value="P-loop containing nucleoside triphosphate hydrolases"/>
    <property type="match status" value="1"/>
</dbReference>
<comment type="catalytic activity">
    <reaction evidence="7">
        <text>a ribonucleoside 5'-triphosphate + AMP = a ribonucleoside 5'-diphosphate + ADP</text>
        <dbReference type="Rhea" id="RHEA:13749"/>
        <dbReference type="ChEBI" id="CHEBI:57930"/>
        <dbReference type="ChEBI" id="CHEBI:61557"/>
        <dbReference type="ChEBI" id="CHEBI:456215"/>
        <dbReference type="ChEBI" id="CHEBI:456216"/>
        <dbReference type="EC" id="2.7.4.10"/>
    </reaction>
</comment>
<comment type="similarity">
    <text evidence="7">Belongs to the adenylate kinase family. AK3 subfamily.</text>
</comment>
<dbReference type="CDD" id="cd01428">
    <property type="entry name" value="ADK"/>
    <property type="match status" value="1"/>
</dbReference>
<dbReference type="GO" id="GO:0046041">
    <property type="term" value="P:ITP metabolic process"/>
    <property type="evidence" value="ECO:0007669"/>
    <property type="project" value="UniProtKB-UniRule"/>
</dbReference>
<feature type="region of interest" description="LID" evidence="7">
    <location>
        <begin position="137"/>
        <end position="174"/>
    </location>
</feature>
<dbReference type="PRINTS" id="PR00094">
    <property type="entry name" value="ADENYLTKNASE"/>
</dbReference>
<dbReference type="InterPro" id="IPR000850">
    <property type="entry name" value="Adenylat/UMP-CMP_kin"/>
</dbReference>
<dbReference type="GO" id="GO:0005524">
    <property type="term" value="F:ATP binding"/>
    <property type="evidence" value="ECO:0007669"/>
    <property type="project" value="InterPro"/>
</dbReference>
<evidence type="ECO:0000256" key="3">
    <source>
        <dbReference type="ARBA" id="ARBA00022741"/>
    </source>
</evidence>
<keyword evidence="10" id="KW-1185">Reference proteome</keyword>
<name>A0A1E3QMI7_9ASCO</name>
<gene>
    <name evidence="7" type="primary">ADK2</name>
    <name evidence="9" type="ORF">BABINDRAFT_9075</name>
</gene>
<feature type="binding site" evidence="7">
    <location>
        <position position="182"/>
    </location>
    <ligand>
        <name>AMP</name>
        <dbReference type="ChEBI" id="CHEBI:456215"/>
    </ligand>
</feature>
<evidence type="ECO:0000313" key="9">
    <source>
        <dbReference type="EMBL" id="ODQ78840.1"/>
    </source>
</evidence>
<keyword evidence="4 7" id="KW-0418">Kinase</keyword>
<feature type="binding site" evidence="7">
    <location>
        <begin position="147"/>
        <end position="148"/>
    </location>
    <ligand>
        <name>GTP</name>
        <dbReference type="ChEBI" id="CHEBI:37565"/>
    </ligand>
</feature>
<feature type="binding site" evidence="7">
    <location>
        <position position="44"/>
    </location>
    <ligand>
        <name>AMP</name>
        <dbReference type="ChEBI" id="CHEBI:456215"/>
    </ligand>
</feature>
<feature type="binding site" evidence="7">
    <location>
        <position position="211"/>
    </location>
    <ligand>
        <name>GTP</name>
        <dbReference type="ChEBI" id="CHEBI:37565"/>
    </ligand>
</feature>
<evidence type="ECO:0000256" key="7">
    <source>
        <dbReference type="HAMAP-Rule" id="MF_03169"/>
    </source>
</evidence>
<evidence type="ECO:0000256" key="6">
    <source>
        <dbReference type="ARBA" id="ARBA00023134"/>
    </source>
</evidence>
<accession>A0A1E3QMI7</accession>
<dbReference type="InterPro" id="IPR033690">
    <property type="entry name" value="Adenylat_kinase_CS"/>
</dbReference>
<evidence type="ECO:0000259" key="8">
    <source>
        <dbReference type="Pfam" id="PF05191"/>
    </source>
</evidence>
<dbReference type="GO" id="GO:0005525">
    <property type="term" value="F:GTP binding"/>
    <property type="evidence" value="ECO:0007669"/>
    <property type="project" value="UniProtKB-KW"/>
</dbReference>
<dbReference type="Pfam" id="PF05191">
    <property type="entry name" value="ADK_lid"/>
    <property type="match status" value="1"/>
</dbReference>
<dbReference type="HAMAP" id="MF_03169">
    <property type="entry name" value="Adenylate_kinase_AK3"/>
    <property type="match status" value="1"/>
</dbReference>
<feature type="binding site" evidence="7">
    <location>
        <begin position="65"/>
        <end position="67"/>
    </location>
    <ligand>
        <name>AMP</name>
        <dbReference type="ChEBI" id="CHEBI:456215"/>
    </ligand>
</feature>
<dbReference type="STRING" id="984486.A0A1E3QMI7"/>
<dbReference type="InterPro" id="IPR027417">
    <property type="entry name" value="P-loop_NTPase"/>
</dbReference>
<dbReference type="EC" id="2.7.4.10" evidence="7"/>
<dbReference type="NCBIfam" id="TIGR01351">
    <property type="entry name" value="adk"/>
    <property type="match status" value="1"/>
</dbReference>
<feature type="binding site" evidence="7">
    <location>
        <begin position="96"/>
        <end position="99"/>
    </location>
    <ligand>
        <name>AMP</name>
        <dbReference type="ChEBI" id="CHEBI:456215"/>
    </ligand>
</feature>
<dbReference type="AlphaFoldDB" id="A0A1E3QMI7"/>
<dbReference type="HAMAP" id="MF_00235">
    <property type="entry name" value="Adenylate_kinase_Adk"/>
    <property type="match status" value="1"/>
</dbReference>
<evidence type="ECO:0000256" key="1">
    <source>
        <dbReference type="ARBA" id="ARBA00004305"/>
    </source>
</evidence>
<organism evidence="9 10">
    <name type="scientific">Babjeviella inositovora NRRL Y-12698</name>
    <dbReference type="NCBI Taxonomy" id="984486"/>
    <lineage>
        <taxon>Eukaryota</taxon>
        <taxon>Fungi</taxon>
        <taxon>Dikarya</taxon>
        <taxon>Ascomycota</taxon>
        <taxon>Saccharomycotina</taxon>
        <taxon>Pichiomycetes</taxon>
        <taxon>Serinales incertae sedis</taxon>
        <taxon>Babjeviella</taxon>
    </lineage>
</organism>
<keyword evidence="2 7" id="KW-0808">Transferase</keyword>
<sequence length="227" mass="25046">MTTLSRPLRLLLLGAPGSGKGTQTSKLLDKFSHINPLSSGDLLRTQIAAQTPIGREASSYITNGTLVPDMTMINLLAGELDSRGWLSPNASWLLDGFPRTAAQAHGLDTQLAANACALNLVVELDVNEDVILERIENRWIHLPSGRIYNLQYNPPRQPFTDDLTGEPLSKRDDDNAEVFKKRLVAYNEQLLPLKEFYDKQGVLTKVSGDTSDIIFPKLAKLISSQYA</sequence>
<feature type="binding site" evidence="7">
    <location>
        <begin position="17"/>
        <end position="22"/>
    </location>
    <ligand>
        <name>GTP</name>
        <dbReference type="ChEBI" id="CHEBI:37565"/>
    </ligand>
</feature>
<dbReference type="GO" id="GO:0005743">
    <property type="term" value="C:mitochondrial inner membrane"/>
    <property type="evidence" value="ECO:0007669"/>
    <property type="project" value="EnsemblFungi"/>
</dbReference>
<dbReference type="GO" id="GO:0004017">
    <property type="term" value="F:AMP kinase activity"/>
    <property type="evidence" value="ECO:0007669"/>
    <property type="project" value="InterPro"/>
</dbReference>
<dbReference type="PROSITE" id="PS00113">
    <property type="entry name" value="ADENYLATE_KINASE"/>
    <property type="match status" value="1"/>
</dbReference>
<dbReference type="GO" id="GO:0006172">
    <property type="term" value="P:ADP biosynthetic process"/>
    <property type="evidence" value="ECO:0007669"/>
    <property type="project" value="UniProtKB-UniRule"/>
</dbReference>
<comment type="subcellular location">
    <subcellularLocation>
        <location evidence="1 7">Mitochondrion matrix</location>
    </subcellularLocation>
</comment>
<feature type="binding site" evidence="7">
    <location>
        <position position="171"/>
    </location>
    <ligand>
        <name>AMP</name>
        <dbReference type="ChEBI" id="CHEBI:456215"/>
    </ligand>
</feature>
<dbReference type="Proteomes" id="UP000094336">
    <property type="component" value="Unassembled WGS sequence"/>
</dbReference>
<dbReference type="InterPro" id="IPR028586">
    <property type="entry name" value="AK3/Ak4_mitochondrial"/>
</dbReference>
<feature type="binding site" evidence="7">
    <location>
        <position position="103"/>
    </location>
    <ligand>
        <name>AMP</name>
        <dbReference type="ChEBI" id="CHEBI:456215"/>
    </ligand>
</feature>